<evidence type="ECO:0000256" key="1">
    <source>
        <dbReference type="ARBA" id="ARBA00022801"/>
    </source>
</evidence>
<dbReference type="Pfam" id="PF07859">
    <property type="entry name" value="Abhydrolase_3"/>
    <property type="match status" value="1"/>
</dbReference>
<dbReference type="InterPro" id="IPR050300">
    <property type="entry name" value="GDXG_lipolytic_enzyme"/>
</dbReference>
<dbReference type="SUPFAM" id="SSF53474">
    <property type="entry name" value="alpha/beta-Hydrolases"/>
    <property type="match status" value="1"/>
</dbReference>
<sequence length="358" mass="37780">MNRRDFARLGGAALAGAMAVRGGVGFAATASDTPDQALALKHVAPELRPAAQAVLDSIKGMKPFSNETLPAMRPNGGIGALPVQDDIPVQKQVAPGMPGQPDVTVYIINASEGASRPAILHTHGGGFILGAAKWEVGYLQNIARELDCVIVTVEYRLAPETRYTGSIEDNYAGLRYLYKNAASLGVDSSRIALLGESAGGGHAALLALVARDRGEIPLAAQILVYPMLDDRTGSTRQLPPYIGVVGWDPRANKFGWKSFLGTEPGASNVPAAAVPARRNDLSGLPPTFIGVGGVDLFVDEDIEYGRHLTEAGVPTELLVLPGAFHGFDRVAPDTGLAKEFTRAKMNAVRRAFGQPLKI</sequence>
<gene>
    <name evidence="3" type="ORF">GRI39_11790</name>
</gene>
<comment type="caution">
    <text evidence="3">The sequence shown here is derived from an EMBL/GenBank/DDBJ whole genome shotgun (WGS) entry which is preliminary data.</text>
</comment>
<feature type="domain" description="Alpha/beta hydrolase fold-3" evidence="2">
    <location>
        <begin position="119"/>
        <end position="327"/>
    </location>
</feature>
<dbReference type="InterPro" id="IPR013094">
    <property type="entry name" value="AB_hydrolase_3"/>
</dbReference>
<evidence type="ECO:0000259" key="2">
    <source>
        <dbReference type="Pfam" id="PF07859"/>
    </source>
</evidence>
<dbReference type="AlphaFoldDB" id="A0A845AB32"/>
<dbReference type="Gene3D" id="3.40.50.1820">
    <property type="entry name" value="alpha/beta hydrolase"/>
    <property type="match status" value="1"/>
</dbReference>
<dbReference type="OrthoDB" id="9806180at2"/>
<accession>A0A845AB32</accession>
<dbReference type="EMBL" id="WTYQ01000004">
    <property type="protein sequence ID" value="MXP26717.1"/>
    <property type="molecule type" value="Genomic_DNA"/>
</dbReference>
<organism evidence="3 4">
    <name type="scientific">Altericroceibacterium indicum</name>
    <dbReference type="NCBI Taxonomy" id="374177"/>
    <lineage>
        <taxon>Bacteria</taxon>
        <taxon>Pseudomonadati</taxon>
        <taxon>Pseudomonadota</taxon>
        <taxon>Alphaproteobacteria</taxon>
        <taxon>Sphingomonadales</taxon>
        <taxon>Erythrobacteraceae</taxon>
        <taxon>Altericroceibacterium</taxon>
    </lineage>
</organism>
<reference evidence="3 4" key="1">
    <citation type="submission" date="2019-12" db="EMBL/GenBank/DDBJ databases">
        <title>Genomic-based taxomic classification of the family Erythrobacteraceae.</title>
        <authorList>
            <person name="Xu L."/>
        </authorList>
    </citation>
    <scope>NUCLEOTIDE SEQUENCE [LARGE SCALE GENOMIC DNA]</scope>
    <source>
        <strain evidence="3 4">DSM 18604</strain>
    </source>
</reference>
<name>A0A845AB32_9SPHN</name>
<proteinExistence type="predicted"/>
<dbReference type="InterPro" id="IPR029058">
    <property type="entry name" value="AB_hydrolase_fold"/>
</dbReference>
<dbReference type="GO" id="GO:0016787">
    <property type="term" value="F:hydrolase activity"/>
    <property type="evidence" value="ECO:0007669"/>
    <property type="project" value="UniProtKB-KW"/>
</dbReference>
<dbReference type="Proteomes" id="UP000460561">
    <property type="component" value="Unassembled WGS sequence"/>
</dbReference>
<dbReference type="PANTHER" id="PTHR48081">
    <property type="entry name" value="AB HYDROLASE SUPERFAMILY PROTEIN C4A8.06C"/>
    <property type="match status" value="1"/>
</dbReference>
<protein>
    <submittedName>
        <fullName evidence="3">Alpha/beta hydrolase fold domain-containing protein</fullName>
    </submittedName>
</protein>
<evidence type="ECO:0000313" key="3">
    <source>
        <dbReference type="EMBL" id="MXP26717.1"/>
    </source>
</evidence>
<evidence type="ECO:0000313" key="4">
    <source>
        <dbReference type="Proteomes" id="UP000460561"/>
    </source>
</evidence>
<dbReference type="PANTHER" id="PTHR48081:SF8">
    <property type="entry name" value="ALPHA_BETA HYDROLASE FOLD-3 DOMAIN-CONTAINING PROTEIN-RELATED"/>
    <property type="match status" value="1"/>
</dbReference>
<keyword evidence="1 3" id="KW-0378">Hydrolase</keyword>
<keyword evidence="4" id="KW-1185">Reference proteome</keyword>